<dbReference type="STRING" id="1048983.EL17_15160"/>
<dbReference type="EMBL" id="JMIH01000023">
    <property type="protein sequence ID" value="KEO72955.1"/>
    <property type="molecule type" value="Genomic_DNA"/>
</dbReference>
<evidence type="ECO:0000313" key="2">
    <source>
        <dbReference type="Proteomes" id="UP000027821"/>
    </source>
</evidence>
<sequence>MQRILEYLDYKGISKYKFYKKTGLSNGFLDKGENIGSDKCELIIYQYPDMNIEWLIMGKGPMIKKEYPSSSYPNEVAEDMQPYKLSKDNKKEVNILRELITSHQQTIHALKETVESQKTTIDSLKNQSSNQT</sequence>
<dbReference type="Proteomes" id="UP000027821">
    <property type="component" value="Unassembled WGS sequence"/>
</dbReference>
<dbReference type="eggNOG" id="COG2932">
    <property type="taxonomic scope" value="Bacteria"/>
</dbReference>
<comment type="caution">
    <text evidence="1">The sequence shown here is derived from an EMBL/GenBank/DDBJ whole genome shotgun (WGS) entry which is preliminary data.</text>
</comment>
<organism evidence="1 2">
    <name type="scientific">Anditalea andensis</name>
    <dbReference type="NCBI Taxonomy" id="1048983"/>
    <lineage>
        <taxon>Bacteria</taxon>
        <taxon>Pseudomonadati</taxon>
        <taxon>Bacteroidota</taxon>
        <taxon>Cytophagia</taxon>
        <taxon>Cytophagales</taxon>
        <taxon>Cytophagaceae</taxon>
        <taxon>Anditalea</taxon>
    </lineage>
</organism>
<name>A0A074KXL3_9BACT</name>
<dbReference type="AlphaFoldDB" id="A0A074KXL3"/>
<protein>
    <submittedName>
        <fullName evidence="1">Uncharacterized protein</fullName>
    </submittedName>
</protein>
<keyword evidence="2" id="KW-1185">Reference proteome</keyword>
<gene>
    <name evidence="1" type="ORF">EL17_15160</name>
</gene>
<proteinExistence type="predicted"/>
<accession>A0A074KXL3</accession>
<reference evidence="1 2" key="1">
    <citation type="submission" date="2014-04" db="EMBL/GenBank/DDBJ databases">
        <title>Characterization and application of a salt tolerant electro-active bacterium.</title>
        <authorList>
            <person name="Yang L."/>
            <person name="Wei S."/>
            <person name="Tay Q.X.M."/>
        </authorList>
    </citation>
    <scope>NUCLEOTIDE SEQUENCE [LARGE SCALE GENOMIC DNA]</scope>
    <source>
        <strain evidence="1 2">LY1</strain>
    </source>
</reference>
<evidence type="ECO:0000313" key="1">
    <source>
        <dbReference type="EMBL" id="KEO72955.1"/>
    </source>
</evidence>